<organism evidence="2 3">
    <name type="scientific">Erythroxylum novogranatense</name>
    <dbReference type="NCBI Taxonomy" id="1862640"/>
    <lineage>
        <taxon>Eukaryota</taxon>
        <taxon>Viridiplantae</taxon>
        <taxon>Streptophyta</taxon>
        <taxon>Embryophyta</taxon>
        <taxon>Tracheophyta</taxon>
        <taxon>Spermatophyta</taxon>
        <taxon>Magnoliopsida</taxon>
        <taxon>eudicotyledons</taxon>
        <taxon>Gunneridae</taxon>
        <taxon>Pentapetalae</taxon>
        <taxon>rosids</taxon>
        <taxon>fabids</taxon>
        <taxon>Malpighiales</taxon>
        <taxon>Erythroxylaceae</taxon>
        <taxon>Erythroxylum</taxon>
    </lineage>
</organism>
<evidence type="ECO:0000313" key="2">
    <source>
        <dbReference type="EMBL" id="KAJ8755979.1"/>
    </source>
</evidence>
<dbReference type="AlphaFoldDB" id="A0AAV8SVK4"/>
<keyword evidence="3" id="KW-1185">Reference proteome</keyword>
<dbReference type="EMBL" id="JAIWQS010000009">
    <property type="protein sequence ID" value="KAJ8755979.1"/>
    <property type="molecule type" value="Genomic_DNA"/>
</dbReference>
<evidence type="ECO:0000256" key="1">
    <source>
        <dbReference type="SAM" id="MobiDB-lite"/>
    </source>
</evidence>
<name>A0AAV8SVK4_9ROSI</name>
<evidence type="ECO:0000313" key="3">
    <source>
        <dbReference type="Proteomes" id="UP001159364"/>
    </source>
</evidence>
<protein>
    <submittedName>
        <fullName evidence="2">Uncharacterized protein</fullName>
    </submittedName>
</protein>
<feature type="compositionally biased region" description="Polar residues" evidence="1">
    <location>
        <begin position="73"/>
        <end position="84"/>
    </location>
</feature>
<accession>A0AAV8SVK4</accession>
<reference evidence="2 3" key="1">
    <citation type="submission" date="2021-09" db="EMBL/GenBank/DDBJ databases">
        <title>Genomic insights and catalytic innovation underlie evolution of tropane alkaloids biosynthesis.</title>
        <authorList>
            <person name="Wang Y.-J."/>
            <person name="Tian T."/>
            <person name="Huang J.-P."/>
            <person name="Huang S.-X."/>
        </authorList>
    </citation>
    <scope>NUCLEOTIDE SEQUENCE [LARGE SCALE GENOMIC DNA]</scope>
    <source>
        <strain evidence="2">KIB-2018</strain>
        <tissue evidence="2">Leaf</tissue>
    </source>
</reference>
<feature type="region of interest" description="Disordered" evidence="1">
    <location>
        <begin position="63"/>
        <end position="89"/>
    </location>
</feature>
<dbReference type="Proteomes" id="UP001159364">
    <property type="component" value="Linkage Group LG09"/>
</dbReference>
<proteinExistence type="predicted"/>
<gene>
    <name evidence="2" type="ORF">K2173_024524</name>
</gene>
<sequence>MSSLSYSLPSDSYQFPYQASQFLQKELSFTLLSATKRKKKKHGERRRERRLWFVDASRRRTRRLSIHRPRNRCPSQISPSTGGKRTTDRRLAGIRTATWVM</sequence>
<comment type="caution">
    <text evidence="2">The sequence shown here is derived from an EMBL/GenBank/DDBJ whole genome shotgun (WGS) entry which is preliminary data.</text>
</comment>